<sequence length="388" mass="43630">MTLSASQVKTNTGDGSCNYGFIPTNDMTKNFAKIAANINKMQTNTQASFPSNRDGHEINDSLIGTSHTSVKSSLPRGQQQVVDWILTHADTCKQTLTVIQGGAGTGKSFLMREIVEYLKDRGLKVISTCPTGAWASQLTAGQTFHSAFKTRSGIHLARNTLEKMREQFDDSVGLVLVDEISMFSAEFLVLLDRRLRALYDPNQMFGGISISLVRYITTKFSKCNTLTLYMYYPLLQVGDFLKLIVLMGTPICKAMYENSNNETIIQARILFSSFKVFFLEQQQRARSCNRQQQNVHHCQELPTQYPRGQRWTKNDIANFHPISDEVIDSLTTPLTNLNVIQDPAWLDETTILVTSNADKAALTASATELFAKRHHVVACRWKKTNPRR</sequence>
<dbReference type="Gene3D" id="3.40.50.300">
    <property type="entry name" value="P-loop containing nucleotide triphosphate hydrolases"/>
    <property type="match status" value="1"/>
</dbReference>
<dbReference type="InterPro" id="IPR051055">
    <property type="entry name" value="PIF1_helicase"/>
</dbReference>
<feature type="domain" description="AAA+ ATPase" evidence="2">
    <location>
        <begin position="93"/>
        <end position="380"/>
    </location>
</feature>
<dbReference type="AlphaFoldDB" id="A0A9W6Y929"/>
<evidence type="ECO:0000256" key="1">
    <source>
        <dbReference type="RuleBase" id="RU363044"/>
    </source>
</evidence>
<dbReference type="GO" id="GO:0006310">
    <property type="term" value="P:DNA recombination"/>
    <property type="evidence" value="ECO:0007669"/>
    <property type="project" value="UniProtKB-KW"/>
</dbReference>
<dbReference type="EC" id="5.6.2.3" evidence="1"/>
<dbReference type="InterPro" id="IPR003593">
    <property type="entry name" value="AAA+_ATPase"/>
</dbReference>
<dbReference type="InterPro" id="IPR027417">
    <property type="entry name" value="P-loop_NTPase"/>
</dbReference>
<keyword evidence="1" id="KW-0378">Hydrolase</keyword>
<dbReference type="GO" id="GO:0000723">
    <property type="term" value="P:telomere maintenance"/>
    <property type="evidence" value="ECO:0007669"/>
    <property type="project" value="InterPro"/>
</dbReference>
<gene>
    <name evidence="3" type="ORF">Pfra01_002419300</name>
</gene>
<dbReference type="GO" id="GO:0016787">
    <property type="term" value="F:hydrolase activity"/>
    <property type="evidence" value="ECO:0007669"/>
    <property type="project" value="UniProtKB-KW"/>
</dbReference>
<keyword evidence="1" id="KW-0067">ATP-binding</keyword>
<name>A0A9W6Y929_9STRA</name>
<evidence type="ECO:0000313" key="4">
    <source>
        <dbReference type="Proteomes" id="UP001165121"/>
    </source>
</evidence>
<keyword evidence="1" id="KW-0227">DNA damage</keyword>
<keyword evidence="1" id="KW-0347">Helicase</keyword>
<comment type="caution">
    <text evidence="3">The sequence shown here is derived from an EMBL/GenBank/DDBJ whole genome shotgun (WGS) entry which is preliminary data.</text>
</comment>
<proteinExistence type="inferred from homology"/>
<evidence type="ECO:0000259" key="2">
    <source>
        <dbReference type="SMART" id="SM00382"/>
    </source>
</evidence>
<dbReference type="GO" id="GO:0006281">
    <property type="term" value="P:DNA repair"/>
    <property type="evidence" value="ECO:0007669"/>
    <property type="project" value="UniProtKB-KW"/>
</dbReference>
<dbReference type="InterPro" id="IPR010285">
    <property type="entry name" value="DNA_helicase_pif1-like_DEAD"/>
</dbReference>
<comment type="similarity">
    <text evidence="1">Belongs to the helicase family.</text>
</comment>
<keyword evidence="1" id="KW-0547">Nucleotide-binding</keyword>
<dbReference type="OrthoDB" id="129851at2759"/>
<keyword evidence="1" id="KW-0233">DNA recombination</keyword>
<dbReference type="SUPFAM" id="SSF52540">
    <property type="entry name" value="P-loop containing nucleoside triphosphate hydrolases"/>
    <property type="match status" value="1"/>
</dbReference>
<keyword evidence="1" id="KW-0234">DNA repair</keyword>
<evidence type="ECO:0000313" key="3">
    <source>
        <dbReference type="EMBL" id="GMF56860.1"/>
    </source>
</evidence>
<dbReference type="GO" id="GO:0043139">
    <property type="term" value="F:5'-3' DNA helicase activity"/>
    <property type="evidence" value="ECO:0007669"/>
    <property type="project" value="UniProtKB-EC"/>
</dbReference>
<comment type="cofactor">
    <cofactor evidence="1">
        <name>Mg(2+)</name>
        <dbReference type="ChEBI" id="CHEBI:18420"/>
    </cofactor>
</comment>
<keyword evidence="4" id="KW-1185">Reference proteome</keyword>
<dbReference type="SMART" id="SM00382">
    <property type="entry name" value="AAA"/>
    <property type="match status" value="1"/>
</dbReference>
<comment type="catalytic activity">
    <reaction evidence="1">
        <text>ATP + H2O = ADP + phosphate + H(+)</text>
        <dbReference type="Rhea" id="RHEA:13065"/>
        <dbReference type="ChEBI" id="CHEBI:15377"/>
        <dbReference type="ChEBI" id="CHEBI:15378"/>
        <dbReference type="ChEBI" id="CHEBI:30616"/>
        <dbReference type="ChEBI" id="CHEBI:43474"/>
        <dbReference type="ChEBI" id="CHEBI:456216"/>
        <dbReference type="EC" id="5.6.2.3"/>
    </reaction>
</comment>
<dbReference type="GO" id="GO:0005524">
    <property type="term" value="F:ATP binding"/>
    <property type="evidence" value="ECO:0007669"/>
    <property type="project" value="UniProtKB-KW"/>
</dbReference>
<dbReference type="Pfam" id="PF05970">
    <property type="entry name" value="PIF1"/>
    <property type="match status" value="1"/>
</dbReference>
<accession>A0A9W6Y929</accession>
<dbReference type="Proteomes" id="UP001165121">
    <property type="component" value="Unassembled WGS sequence"/>
</dbReference>
<dbReference type="EMBL" id="BSXT01004128">
    <property type="protein sequence ID" value="GMF56860.1"/>
    <property type="molecule type" value="Genomic_DNA"/>
</dbReference>
<dbReference type="PANTHER" id="PTHR47642">
    <property type="entry name" value="ATP-DEPENDENT DNA HELICASE"/>
    <property type="match status" value="1"/>
</dbReference>
<protein>
    <recommendedName>
        <fullName evidence="1">ATP-dependent DNA helicase</fullName>
        <ecNumber evidence="1">5.6.2.3</ecNumber>
    </recommendedName>
</protein>
<organism evidence="3 4">
    <name type="scientific">Phytophthora fragariaefolia</name>
    <dbReference type="NCBI Taxonomy" id="1490495"/>
    <lineage>
        <taxon>Eukaryota</taxon>
        <taxon>Sar</taxon>
        <taxon>Stramenopiles</taxon>
        <taxon>Oomycota</taxon>
        <taxon>Peronosporomycetes</taxon>
        <taxon>Peronosporales</taxon>
        <taxon>Peronosporaceae</taxon>
        <taxon>Phytophthora</taxon>
    </lineage>
</organism>
<reference evidence="3" key="1">
    <citation type="submission" date="2023-04" db="EMBL/GenBank/DDBJ databases">
        <title>Phytophthora fragariaefolia NBRC 109709.</title>
        <authorList>
            <person name="Ichikawa N."/>
            <person name="Sato H."/>
            <person name="Tonouchi N."/>
        </authorList>
    </citation>
    <scope>NUCLEOTIDE SEQUENCE</scope>
    <source>
        <strain evidence="3">NBRC 109709</strain>
    </source>
</reference>